<comment type="caution">
    <text evidence="2">The sequence shown here is derived from an EMBL/GenBank/DDBJ whole genome shotgun (WGS) entry which is preliminary data.</text>
</comment>
<dbReference type="EMBL" id="JAODUP010000285">
    <property type="protein sequence ID" value="KAK2153808.1"/>
    <property type="molecule type" value="Genomic_DNA"/>
</dbReference>
<evidence type="ECO:0000313" key="2">
    <source>
        <dbReference type="EMBL" id="KAK2153808.1"/>
    </source>
</evidence>
<evidence type="ECO:0000256" key="1">
    <source>
        <dbReference type="SAM" id="MobiDB-lite"/>
    </source>
</evidence>
<keyword evidence="3" id="KW-1185">Reference proteome</keyword>
<evidence type="ECO:0000313" key="3">
    <source>
        <dbReference type="Proteomes" id="UP001208570"/>
    </source>
</evidence>
<dbReference type="Proteomes" id="UP001208570">
    <property type="component" value="Unassembled WGS sequence"/>
</dbReference>
<proteinExistence type="predicted"/>
<sequence>MWGSGGGSRSAMLKLMCLASTYREGVNSEKGQHREKEHDGKGVMRDNKIAGEDLLPVAENIHAMSASNRRHLSASGRRQFARCLFLNLNFLGTDCRRIKSLFAELFLHRVEVKVAEFDFDAEHLSQM</sequence>
<protein>
    <submittedName>
        <fullName evidence="2">Uncharacterized protein</fullName>
    </submittedName>
</protein>
<feature type="region of interest" description="Disordered" evidence="1">
    <location>
        <begin position="26"/>
        <end position="45"/>
    </location>
</feature>
<reference evidence="2" key="1">
    <citation type="journal article" date="2023" name="Mol. Biol. Evol.">
        <title>Third-Generation Sequencing Reveals the Adaptive Role of the Epigenome in Three Deep-Sea Polychaetes.</title>
        <authorList>
            <person name="Perez M."/>
            <person name="Aroh O."/>
            <person name="Sun Y."/>
            <person name="Lan Y."/>
            <person name="Juniper S.K."/>
            <person name="Young C.R."/>
            <person name="Angers B."/>
            <person name="Qian P.Y."/>
        </authorList>
    </citation>
    <scope>NUCLEOTIDE SEQUENCE</scope>
    <source>
        <strain evidence="2">P08H-3</strain>
    </source>
</reference>
<organism evidence="2 3">
    <name type="scientific">Paralvinella palmiformis</name>
    <dbReference type="NCBI Taxonomy" id="53620"/>
    <lineage>
        <taxon>Eukaryota</taxon>
        <taxon>Metazoa</taxon>
        <taxon>Spiralia</taxon>
        <taxon>Lophotrochozoa</taxon>
        <taxon>Annelida</taxon>
        <taxon>Polychaeta</taxon>
        <taxon>Sedentaria</taxon>
        <taxon>Canalipalpata</taxon>
        <taxon>Terebellida</taxon>
        <taxon>Terebelliformia</taxon>
        <taxon>Alvinellidae</taxon>
        <taxon>Paralvinella</taxon>
    </lineage>
</organism>
<dbReference type="AlphaFoldDB" id="A0AAD9JJW9"/>
<name>A0AAD9JJW9_9ANNE</name>
<gene>
    <name evidence="2" type="ORF">LSH36_285g02031</name>
</gene>
<accession>A0AAD9JJW9</accession>